<dbReference type="InterPro" id="IPR018392">
    <property type="entry name" value="LysM"/>
</dbReference>
<organism evidence="3 4">
    <name type="scientific">Bifidobacterium bombi DSM 19703</name>
    <dbReference type="NCBI Taxonomy" id="1341695"/>
    <lineage>
        <taxon>Bacteria</taxon>
        <taxon>Bacillati</taxon>
        <taxon>Actinomycetota</taxon>
        <taxon>Actinomycetes</taxon>
        <taxon>Bifidobacteriales</taxon>
        <taxon>Bifidobacteriaceae</taxon>
        <taxon>Bifidobacterium</taxon>
    </lineage>
</organism>
<protein>
    <submittedName>
        <fullName evidence="3">Peptidoglycan-binding LysM domain</fullName>
    </submittedName>
</protein>
<dbReference type="eggNOG" id="COG1388">
    <property type="taxonomic scope" value="Bacteria"/>
</dbReference>
<name>A0A080N657_9BIFI</name>
<dbReference type="InterPro" id="IPR036779">
    <property type="entry name" value="LysM_dom_sf"/>
</dbReference>
<dbReference type="Gene3D" id="3.10.350.10">
    <property type="entry name" value="LysM domain"/>
    <property type="match status" value="1"/>
</dbReference>
<dbReference type="RefSeq" id="WP_052377378.1">
    <property type="nucleotide sequence ID" value="NZ_ATLK01000001.1"/>
</dbReference>
<keyword evidence="1" id="KW-0812">Transmembrane</keyword>
<keyword evidence="1" id="KW-1133">Transmembrane helix</keyword>
<dbReference type="EMBL" id="ATLK01000001">
    <property type="protein sequence ID" value="KFF31284.1"/>
    <property type="molecule type" value="Genomic_DNA"/>
</dbReference>
<evidence type="ECO:0000313" key="3">
    <source>
        <dbReference type="EMBL" id="KFF31284.1"/>
    </source>
</evidence>
<dbReference type="STRING" id="1341695.BBOMB_0625"/>
<comment type="caution">
    <text evidence="3">The sequence shown here is derived from an EMBL/GenBank/DDBJ whole genome shotgun (WGS) entry which is preliminary data.</text>
</comment>
<reference evidence="3 4" key="1">
    <citation type="journal article" date="2014" name="Appl. Environ. Microbiol.">
        <title>Genomic encyclopedia of type strains of the genus Bifidobacterium.</title>
        <authorList>
            <person name="Milani C."/>
            <person name="Lugli G.A."/>
            <person name="Duranti S."/>
            <person name="Turroni F."/>
            <person name="Bottacini F."/>
            <person name="Mangifesta M."/>
            <person name="Sanchez B."/>
            <person name="Viappiani A."/>
            <person name="Mancabelli L."/>
            <person name="Taminiau B."/>
            <person name="Delcenserie V."/>
            <person name="Barrangou R."/>
            <person name="Margolles A."/>
            <person name="van Sinderen D."/>
            <person name="Ventura M."/>
        </authorList>
    </citation>
    <scope>NUCLEOTIDE SEQUENCE [LARGE SCALE GENOMIC DNA]</scope>
    <source>
        <strain evidence="3 4">DSM 19703</strain>
    </source>
</reference>
<accession>A0A080N657</accession>
<keyword evidence="1" id="KW-0472">Membrane</keyword>
<feature type="transmembrane region" description="Helical" evidence="1">
    <location>
        <begin position="31"/>
        <end position="52"/>
    </location>
</feature>
<dbReference type="SMART" id="SM00257">
    <property type="entry name" value="LysM"/>
    <property type="match status" value="1"/>
</dbReference>
<evidence type="ECO:0000259" key="2">
    <source>
        <dbReference type="PROSITE" id="PS51782"/>
    </source>
</evidence>
<evidence type="ECO:0000256" key="1">
    <source>
        <dbReference type="SAM" id="Phobius"/>
    </source>
</evidence>
<dbReference type="SUPFAM" id="SSF54106">
    <property type="entry name" value="LysM domain"/>
    <property type="match status" value="1"/>
</dbReference>
<sequence length="123" mass="13297">MSYTVTSKGLCSVRNDGQSDEDQTNTDVRTAIVRLFAIVAAVLVLIVSMASWSGVTSRSQAVAEEPVQLVSYTVQPGDTLWSYAEKITPQGGDVSENVNRLIAINGLDSTWLEPGQKLQVPVR</sequence>
<gene>
    <name evidence="3" type="ORF">BBOMB_0625</name>
</gene>
<keyword evidence="4" id="KW-1185">Reference proteome</keyword>
<dbReference type="CDD" id="cd00118">
    <property type="entry name" value="LysM"/>
    <property type="match status" value="1"/>
</dbReference>
<dbReference type="Proteomes" id="UP000028730">
    <property type="component" value="Unassembled WGS sequence"/>
</dbReference>
<evidence type="ECO:0000313" key="4">
    <source>
        <dbReference type="Proteomes" id="UP000028730"/>
    </source>
</evidence>
<proteinExistence type="predicted"/>
<dbReference type="Pfam" id="PF01476">
    <property type="entry name" value="LysM"/>
    <property type="match status" value="1"/>
</dbReference>
<dbReference type="AlphaFoldDB" id="A0A080N657"/>
<dbReference type="PROSITE" id="PS51782">
    <property type="entry name" value="LYSM"/>
    <property type="match status" value="1"/>
</dbReference>
<feature type="domain" description="LysM" evidence="2">
    <location>
        <begin position="70"/>
        <end position="120"/>
    </location>
</feature>